<dbReference type="OrthoDB" id="290511at2"/>
<evidence type="ECO:0000313" key="3">
    <source>
        <dbReference type="Proteomes" id="UP000253562"/>
    </source>
</evidence>
<feature type="transmembrane region" description="Helical" evidence="1">
    <location>
        <begin position="124"/>
        <end position="146"/>
    </location>
</feature>
<evidence type="ECO:0000313" key="2">
    <source>
        <dbReference type="EMBL" id="RCS42060.1"/>
    </source>
</evidence>
<feature type="transmembrane region" description="Helical" evidence="1">
    <location>
        <begin position="34"/>
        <end position="53"/>
    </location>
</feature>
<comment type="caution">
    <text evidence="2">The sequence shown here is derived from an EMBL/GenBank/DDBJ whole genome shotgun (WGS) entry which is preliminary data.</text>
</comment>
<evidence type="ECO:0000256" key="1">
    <source>
        <dbReference type="SAM" id="Phobius"/>
    </source>
</evidence>
<feature type="transmembrane region" description="Helical" evidence="1">
    <location>
        <begin position="73"/>
        <end position="94"/>
    </location>
</feature>
<dbReference type="RefSeq" id="WP_114371238.1">
    <property type="nucleotide sequence ID" value="NZ_QPEX01000044.1"/>
</dbReference>
<dbReference type="EMBL" id="QPEX01000044">
    <property type="protein sequence ID" value="RCS42060.1"/>
    <property type="molecule type" value="Genomic_DNA"/>
</dbReference>
<dbReference type="Proteomes" id="UP000253562">
    <property type="component" value="Unassembled WGS sequence"/>
</dbReference>
<reference evidence="2 3" key="1">
    <citation type="submission" date="2018-07" db="EMBL/GenBank/DDBJ databases">
        <title>Comparative genomes isolates from brazilian mangrove.</title>
        <authorList>
            <person name="De Araujo J.E."/>
            <person name="Taketani R.G."/>
            <person name="Silva M.C.P."/>
            <person name="Lourenco M.V."/>
            <person name="Oliveira V.M."/>
            <person name="Andreote F.D."/>
        </authorList>
    </citation>
    <scope>NUCLEOTIDE SEQUENCE [LARGE SCALE GENOMIC DNA]</scope>
    <source>
        <strain evidence="2 3">HEX PRIS-MGV</strain>
    </source>
</reference>
<accession>A0A368KQ45</accession>
<keyword evidence="1" id="KW-0812">Transmembrane</keyword>
<keyword evidence="1" id="KW-1133">Transmembrane helix</keyword>
<feature type="transmembrane region" description="Helical" evidence="1">
    <location>
        <begin position="152"/>
        <end position="174"/>
    </location>
</feature>
<gene>
    <name evidence="2" type="ORF">DTL42_19720</name>
</gene>
<proteinExistence type="predicted"/>
<name>A0A368KQ45_9BACT</name>
<dbReference type="AlphaFoldDB" id="A0A368KQ45"/>
<protein>
    <submittedName>
        <fullName evidence="2">Uncharacterized protein</fullName>
    </submittedName>
</protein>
<organism evidence="2 3">
    <name type="scientific">Bremerella cremea</name>
    <dbReference type="NCBI Taxonomy" id="1031537"/>
    <lineage>
        <taxon>Bacteria</taxon>
        <taxon>Pseudomonadati</taxon>
        <taxon>Planctomycetota</taxon>
        <taxon>Planctomycetia</taxon>
        <taxon>Pirellulales</taxon>
        <taxon>Pirellulaceae</taxon>
        <taxon>Bremerella</taxon>
    </lineage>
</organism>
<sequence>MNTNPFESPVAITQVDDLGETSPQLVAARRTAVFSVRAAILILLVAGLFNYYAFDQVVVTDVVAPRFQTTVRVTNLTGMVAITLVAWFLFVPALEVLGRMLRHLSGEKTPVAAWNESLYRSLRLAVYFAIPGAILWGIWVIGFYFVHLNFMVLSIAVGVPAHLLAAGLYLPLLFRWYLLARSKSEP</sequence>
<keyword evidence="1" id="KW-0472">Membrane</keyword>